<dbReference type="Gene3D" id="3.40.190.10">
    <property type="entry name" value="Periplasmic binding protein-like II"/>
    <property type="match status" value="1"/>
</dbReference>
<organism evidence="3 4">
    <name type="scientific">Murimonas intestini</name>
    <dbReference type="NCBI Taxonomy" id="1337051"/>
    <lineage>
        <taxon>Bacteria</taxon>
        <taxon>Bacillati</taxon>
        <taxon>Bacillota</taxon>
        <taxon>Clostridia</taxon>
        <taxon>Lachnospirales</taxon>
        <taxon>Lachnospiraceae</taxon>
        <taxon>Murimonas</taxon>
    </lineage>
</organism>
<feature type="chain" id="PRO_5044502656" evidence="1">
    <location>
        <begin position="28"/>
        <end position="498"/>
    </location>
</feature>
<evidence type="ECO:0000256" key="1">
    <source>
        <dbReference type="SAM" id="SignalP"/>
    </source>
</evidence>
<sequence length="498" mass="54880">MKRFRKVVPMGLAICLAAGMYTSEAAAAEENEPYEVVIVEGGRATQDAMDAVSEKLSEITGEKIGNTTVKIVTVSQGTYVDQLNMMLSSGEQVDLCLTAINNAQSVAFMKNANQLLPMDSLLKEYGQDILKDVPEEWLKAGRVGTEQYSIPGDRGKGSGIGFFMVKDIADALDVDMETVKTLDDVEAVLNKVKEAYPDMYPLAPDVGGYNPMPVAYDPVFGYIGCIPDIYKYKEGDPLVNFYETEQYKDWTTRMYKWASQGLVMPDGANSTVTNKSLMAAGKVACAIRNTDPDPAGEWSDAVGKEIVVSELLNPTLYAATNHAGWQVGIGSTSQNPERAMQVLNLIAADTEFANTLCYGVEGVHYQIKDSEKNTIEYMPGQDGTSTEYESIWGRFPQGFDIYVPLGRPDNFWEIVKDFNKECVYSPAYGFSYDPSNVQNETAACANVISKYDAPLQCGMLDPETELPMFIEELKAAGADKIIEDKQKQFDEWKKANSN</sequence>
<dbReference type="Proteomes" id="UP000245412">
    <property type="component" value="Unassembled WGS sequence"/>
</dbReference>
<keyword evidence="4" id="KW-1185">Reference proteome</keyword>
<dbReference type="Pfam" id="PF12010">
    <property type="entry name" value="DUF3502"/>
    <property type="match status" value="1"/>
</dbReference>
<dbReference type="AlphaFoldDB" id="A0AB73T617"/>
<protein>
    <submittedName>
        <fullName evidence="3">Aldouronate transport system substrate-binding protein</fullName>
    </submittedName>
</protein>
<dbReference type="PANTHER" id="PTHR43649:SF17">
    <property type="entry name" value="ABC TRANSPORTER SOLUTE BINDING PROTEIN-SUGAR TRANSPORT"/>
    <property type="match status" value="1"/>
</dbReference>
<dbReference type="InterPro" id="IPR022627">
    <property type="entry name" value="DUF3502"/>
</dbReference>
<accession>A0AB73T617</accession>
<gene>
    <name evidence="3" type="ORF">C7383_104218</name>
</gene>
<feature type="signal peptide" evidence="1">
    <location>
        <begin position="1"/>
        <end position="27"/>
    </location>
</feature>
<evidence type="ECO:0000313" key="3">
    <source>
        <dbReference type="EMBL" id="PWJ76772.1"/>
    </source>
</evidence>
<comment type="caution">
    <text evidence="3">The sequence shown here is derived from an EMBL/GenBank/DDBJ whole genome shotgun (WGS) entry which is preliminary data.</text>
</comment>
<dbReference type="SUPFAM" id="SSF53850">
    <property type="entry name" value="Periplasmic binding protein-like II"/>
    <property type="match status" value="1"/>
</dbReference>
<feature type="domain" description="DUF3502" evidence="2">
    <location>
        <begin position="426"/>
        <end position="494"/>
    </location>
</feature>
<dbReference type="PANTHER" id="PTHR43649">
    <property type="entry name" value="ARABINOSE-BINDING PROTEIN-RELATED"/>
    <property type="match status" value="1"/>
</dbReference>
<proteinExistence type="predicted"/>
<dbReference type="InterPro" id="IPR006059">
    <property type="entry name" value="SBP"/>
</dbReference>
<dbReference type="EMBL" id="QGGY01000004">
    <property type="protein sequence ID" value="PWJ76772.1"/>
    <property type="molecule type" value="Genomic_DNA"/>
</dbReference>
<reference evidence="3 4" key="1">
    <citation type="submission" date="2018-05" db="EMBL/GenBank/DDBJ databases">
        <authorList>
            <person name="Goeker M."/>
            <person name="Huntemann M."/>
            <person name="Clum A."/>
            <person name="Pillay M."/>
            <person name="Palaniappan K."/>
            <person name="Varghese N."/>
            <person name="Mikhailova N."/>
            <person name="Stamatis D."/>
            <person name="Reddy T."/>
            <person name="Daum C."/>
            <person name="Shapiro N."/>
            <person name="Ivanova N."/>
            <person name="Kyrpides N."/>
            <person name="Woyke T."/>
        </authorList>
    </citation>
    <scope>NUCLEOTIDE SEQUENCE [LARGE SCALE GENOMIC DNA]</scope>
    <source>
        <strain evidence="3 4">DSM 26524</strain>
    </source>
</reference>
<dbReference type="InterPro" id="IPR050490">
    <property type="entry name" value="Bact_solute-bd_prot1"/>
</dbReference>
<evidence type="ECO:0000313" key="4">
    <source>
        <dbReference type="Proteomes" id="UP000245412"/>
    </source>
</evidence>
<dbReference type="RefSeq" id="WP_109625913.1">
    <property type="nucleotide sequence ID" value="NZ_JANKBI010000019.1"/>
</dbReference>
<keyword evidence="1" id="KW-0732">Signal</keyword>
<dbReference type="Pfam" id="PF13416">
    <property type="entry name" value="SBP_bac_8"/>
    <property type="match status" value="1"/>
</dbReference>
<name>A0AB73T617_9FIRM</name>
<evidence type="ECO:0000259" key="2">
    <source>
        <dbReference type="Pfam" id="PF12010"/>
    </source>
</evidence>